<name>A0A9N9QYZ7_9NEOP</name>
<protein>
    <submittedName>
        <fullName evidence="1">Uncharacterized protein</fullName>
    </submittedName>
</protein>
<reference evidence="1" key="2">
    <citation type="submission" date="2022-10" db="EMBL/GenBank/DDBJ databases">
        <authorList>
            <consortium name="ENA_rothamsted_submissions"/>
            <consortium name="culmorum"/>
            <person name="King R."/>
        </authorList>
    </citation>
    <scope>NUCLEOTIDE SEQUENCE</scope>
</reference>
<keyword evidence="2" id="KW-1185">Reference proteome</keyword>
<evidence type="ECO:0000313" key="1">
    <source>
        <dbReference type="EMBL" id="CAG9786133.1"/>
    </source>
</evidence>
<dbReference type="AlphaFoldDB" id="A0A9N9QYZ7"/>
<evidence type="ECO:0000313" key="2">
    <source>
        <dbReference type="Proteomes" id="UP001153714"/>
    </source>
</evidence>
<dbReference type="OrthoDB" id="425681at2759"/>
<proteinExistence type="predicted"/>
<reference evidence="1" key="1">
    <citation type="submission" date="2021-12" db="EMBL/GenBank/DDBJ databases">
        <authorList>
            <person name="King R."/>
        </authorList>
    </citation>
    <scope>NUCLEOTIDE SEQUENCE</scope>
</reference>
<organism evidence="1 2">
    <name type="scientific">Diatraea saccharalis</name>
    <name type="common">sugarcane borer</name>
    <dbReference type="NCBI Taxonomy" id="40085"/>
    <lineage>
        <taxon>Eukaryota</taxon>
        <taxon>Metazoa</taxon>
        <taxon>Ecdysozoa</taxon>
        <taxon>Arthropoda</taxon>
        <taxon>Hexapoda</taxon>
        <taxon>Insecta</taxon>
        <taxon>Pterygota</taxon>
        <taxon>Neoptera</taxon>
        <taxon>Endopterygota</taxon>
        <taxon>Lepidoptera</taxon>
        <taxon>Glossata</taxon>
        <taxon>Ditrysia</taxon>
        <taxon>Pyraloidea</taxon>
        <taxon>Crambidae</taxon>
        <taxon>Crambinae</taxon>
        <taxon>Diatraea</taxon>
    </lineage>
</organism>
<sequence length="101" mass="11391">MGDGNHLPSGDPKQEYEWNNTYLMISRSCAEFDKAAYYHRSCLTYTYAENIFTGALENATKGIIVNGRYADDTILLAQNIDGLQHMVTRIEKISSTYGLTE</sequence>
<gene>
    <name evidence="1" type="ORF">DIATSA_LOCUS4109</name>
</gene>
<accession>A0A9N9QYZ7</accession>
<dbReference type="Proteomes" id="UP001153714">
    <property type="component" value="Chromosome 15"/>
</dbReference>
<dbReference type="EMBL" id="OU893346">
    <property type="protein sequence ID" value="CAG9786133.1"/>
    <property type="molecule type" value="Genomic_DNA"/>
</dbReference>